<dbReference type="InterPro" id="IPR024455">
    <property type="entry name" value="Phage_capsid"/>
</dbReference>
<dbReference type="Pfam" id="PF05065">
    <property type="entry name" value="Phage_capsid"/>
    <property type="match status" value="1"/>
</dbReference>
<proteinExistence type="predicted"/>
<dbReference type="InterPro" id="IPR054612">
    <property type="entry name" value="Phage_capsid-like_C"/>
</dbReference>
<evidence type="ECO:0000313" key="4">
    <source>
        <dbReference type="Proteomes" id="UP000027616"/>
    </source>
</evidence>
<name>A0A060R9Z8_9BACT</name>
<dbReference type="HOGENOM" id="CLU_1048947_0_0_10"/>
<dbReference type="Proteomes" id="UP000027616">
    <property type="component" value="Chromosome I"/>
</dbReference>
<reference evidence="3 4" key="1">
    <citation type="journal article" date="2015" name="Genome Announc.">
        <title>Complete Genome Sequence of the Novel Leech Symbiont Mucinivorans hirudinis M3T.</title>
        <authorList>
            <person name="Nelson M.C."/>
            <person name="Bomar L."/>
            <person name="Graf J."/>
        </authorList>
    </citation>
    <scope>NUCLEOTIDE SEQUENCE [LARGE SCALE GENOMIC DNA]</scope>
    <source>
        <strain evidence="4">M3</strain>
    </source>
</reference>
<dbReference type="eggNOG" id="COG4653">
    <property type="taxonomic scope" value="Bacteria"/>
</dbReference>
<sequence length="265" mass="28519">MALKAYGGMFEAASIITTDGGGDLIMPTINDTTSKASIVAEYQQSTKKAPSFGSETLKAYTYRTPIVPISQELLQDSGFELESLLSGLLAESFGRGINEDLTIGNGTGKPRGIITCATAAATEASATAIKLDDIIDLMKSVDSAYGRNGRFMFNRDTLWSLVKVKDTTGRYIWQEGAKDGTPATLFGKSYILNDDIPSIGAGNASVLFGDFSKYKIRMVRNFRVIRLNELLAEYLSIGLFGFARVDGVLLDAGTNPIKKLVHATA</sequence>
<evidence type="ECO:0000313" key="3">
    <source>
        <dbReference type="EMBL" id="CDN30628.1"/>
    </source>
</evidence>
<evidence type="ECO:0000259" key="2">
    <source>
        <dbReference type="Pfam" id="PF05065"/>
    </source>
</evidence>
<dbReference type="EMBL" id="HG934468">
    <property type="protein sequence ID" value="CDN30628.1"/>
    <property type="molecule type" value="Genomic_DNA"/>
</dbReference>
<dbReference type="STRING" id="1433126.BN938_0523"/>
<dbReference type="AlphaFoldDB" id="A0A060R9Z8"/>
<protein>
    <submittedName>
        <fullName evidence="3">Phage major capsid protein</fullName>
    </submittedName>
</protein>
<gene>
    <name evidence="3" type="ORF">BN938_0523</name>
</gene>
<dbReference type="NCBIfam" id="TIGR01554">
    <property type="entry name" value="major_cap_HK97"/>
    <property type="match status" value="1"/>
</dbReference>
<comment type="subcellular location">
    <subcellularLocation>
        <location evidence="1">Virion</location>
    </subcellularLocation>
</comment>
<organism evidence="3 4">
    <name type="scientific">Mucinivorans hirudinis</name>
    <dbReference type="NCBI Taxonomy" id="1433126"/>
    <lineage>
        <taxon>Bacteria</taxon>
        <taxon>Pseudomonadati</taxon>
        <taxon>Bacteroidota</taxon>
        <taxon>Bacteroidia</taxon>
        <taxon>Bacteroidales</taxon>
        <taxon>Rikenellaceae</taxon>
        <taxon>Mucinivorans</taxon>
    </lineage>
</organism>
<evidence type="ECO:0000256" key="1">
    <source>
        <dbReference type="ARBA" id="ARBA00004328"/>
    </source>
</evidence>
<feature type="domain" description="Phage capsid-like C-terminal" evidence="2">
    <location>
        <begin position="3"/>
        <end position="260"/>
    </location>
</feature>
<dbReference type="SUPFAM" id="SSF56563">
    <property type="entry name" value="Major capsid protein gp5"/>
    <property type="match status" value="1"/>
</dbReference>
<accession>A0A060R9Z8</accession>
<dbReference type="KEGG" id="rbc:BN938_0523"/>
<dbReference type="Gene3D" id="3.30.2320.10">
    <property type="entry name" value="hypothetical protein PF0899 domain"/>
    <property type="match status" value="1"/>
</dbReference>
<keyword evidence="4" id="KW-1185">Reference proteome</keyword>
<dbReference type="PATRIC" id="fig|1433126.3.peg.521"/>